<organism evidence="2 3">
    <name type="scientific">Algoriphagus locisalis</name>
    <dbReference type="NCBI Taxonomy" id="305507"/>
    <lineage>
        <taxon>Bacteria</taxon>
        <taxon>Pseudomonadati</taxon>
        <taxon>Bacteroidota</taxon>
        <taxon>Cytophagia</taxon>
        <taxon>Cytophagales</taxon>
        <taxon>Cyclobacteriaceae</taxon>
        <taxon>Algoriphagus</taxon>
    </lineage>
</organism>
<evidence type="ECO:0000259" key="1">
    <source>
        <dbReference type="Pfam" id="PF19993"/>
    </source>
</evidence>
<dbReference type="Pfam" id="PF19993">
    <property type="entry name" value="DO-GTPase2"/>
    <property type="match status" value="1"/>
</dbReference>
<dbReference type="STRING" id="305507.SAMN04489724_3016"/>
<gene>
    <name evidence="2" type="ORF">SAMN04489724_3016</name>
</gene>
<dbReference type="Gene3D" id="3.40.50.300">
    <property type="entry name" value="P-loop containing nucleotide triphosphate hydrolases"/>
    <property type="match status" value="1"/>
</dbReference>
<dbReference type="InterPro" id="IPR045528">
    <property type="entry name" value="DO-GTPase2"/>
</dbReference>
<dbReference type="Proteomes" id="UP000199673">
    <property type="component" value="Unassembled WGS sequence"/>
</dbReference>
<dbReference type="RefSeq" id="WP_091694817.1">
    <property type="nucleotide sequence ID" value="NZ_FPBF01000004.1"/>
</dbReference>
<dbReference type="SUPFAM" id="SSF52540">
    <property type="entry name" value="P-loop containing nucleoside triphosphate hydrolases"/>
    <property type="match status" value="1"/>
</dbReference>
<dbReference type="InterPro" id="IPR027417">
    <property type="entry name" value="P-loop_NTPase"/>
</dbReference>
<feature type="domain" description="Double-GTPase 2" evidence="1">
    <location>
        <begin position="77"/>
        <end position="283"/>
    </location>
</feature>
<dbReference type="OrthoDB" id="9758568at2"/>
<reference evidence="3" key="1">
    <citation type="submission" date="2016-10" db="EMBL/GenBank/DDBJ databases">
        <authorList>
            <person name="Varghese N."/>
            <person name="Submissions S."/>
        </authorList>
    </citation>
    <scope>NUCLEOTIDE SEQUENCE [LARGE SCALE GENOMIC DNA]</scope>
    <source>
        <strain evidence="3">DSM 23445</strain>
    </source>
</reference>
<dbReference type="EMBL" id="FPBF01000004">
    <property type="protein sequence ID" value="SFT96492.1"/>
    <property type="molecule type" value="Genomic_DNA"/>
</dbReference>
<sequence length="321" mass="36359">MANCTNEECAAPDAPCHENYGELKKCPHWKAVGEKIKAIADTKATKTGKKGVVDWGGSSLTTDDLGQITIRNSPFSVGIVGKANSGKTTFLAMLFTLLQKGKKFKDYNFAGSRTLLGWDLLYHHFKVHQGNIQFPDPTPTELLRLYHLSLKDTRNHLHDLLIYEASGETFYHWSKNFDDENAKNARLIYKRANAFALFIDCDDLVHRKGLAKAEIIAIAEMLRHDLRNRPLIVVWSKADRKSEIHTNIVSSLSGELETMFPGMEEIQISNLSSSDPDDLVHKNNIYVVDWLLEKLNSPAGFQIKDLNPTQNDIFLNFRYHD</sequence>
<name>A0A1I7CAP9_9BACT</name>
<keyword evidence="3" id="KW-1185">Reference proteome</keyword>
<evidence type="ECO:0000313" key="3">
    <source>
        <dbReference type="Proteomes" id="UP000199673"/>
    </source>
</evidence>
<accession>A0A1I7CAP9</accession>
<protein>
    <recommendedName>
        <fullName evidence="1">Double-GTPase 2 domain-containing protein</fullName>
    </recommendedName>
</protein>
<evidence type="ECO:0000313" key="2">
    <source>
        <dbReference type="EMBL" id="SFT96492.1"/>
    </source>
</evidence>
<dbReference type="AlphaFoldDB" id="A0A1I7CAP9"/>
<proteinExistence type="predicted"/>